<dbReference type="OrthoDB" id="9943734at2"/>
<sequence length="99" mass="11287">MATDEIEGFVVVGYEHDRMHVDWDVEVHATREAGDKSLAECRQAGWDWSLYALVPVDLSARERKRTADERRIEAVRQLLHGGRKTVRADDLRRALAGEA</sequence>
<dbReference type="RefSeq" id="WP_130344748.1">
    <property type="nucleotide sequence ID" value="NZ_SGWQ01000004.1"/>
</dbReference>
<comment type="caution">
    <text evidence="1">The sequence shown here is derived from an EMBL/GenBank/DDBJ whole genome shotgun (WGS) entry which is preliminary data.</text>
</comment>
<evidence type="ECO:0000313" key="2">
    <source>
        <dbReference type="Proteomes" id="UP000294257"/>
    </source>
</evidence>
<dbReference type="EMBL" id="SGWQ01000004">
    <property type="protein sequence ID" value="RZS39185.1"/>
    <property type="molecule type" value="Genomic_DNA"/>
</dbReference>
<organism evidence="1 2">
    <name type="scientific">Herbihabitans rhizosphaerae</name>
    <dbReference type="NCBI Taxonomy" id="1872711"/>
    <lineage>
        <taxon>Bacteria</taxon>
        <taxon>Bacillati</taxon>
        <taxon>Actinomycetota</taxon>
        <taxon>Actinomycetes</taxon>
        <taxon>Pseudonocardiales</taxon>
        <taxon>Pseudonocardiaceae</taxon>
        <taxon>Herbihabitans</taxon>
    </lineage>
</organism>
<dbReference type="AlphaFoldDB" id="A0A4Q7KRK0"/>
<protein>
    <submittedName>
        <fullName evidence="1">Uncharacterized protein</fullName>
    </submittedName>
</protein>
<evidence type="ECO:0000313" key="1">
    <source>
        <dbReference type="EMBL" id="RZS39185.1"/>
    </source>
</evidence>
<accession>A0A4Q7KRK0</accession>
<proteinExistence type="predicted"/>
<gene>
    <name evidence="1" type="ORF">EV193_104401</name>
</gene>
<keyword evidence="2" id="KW-1185">Reference proteome</keyword>
<reference evidence="1 2" key="1">
    <citation type="submission" date="2019-02" db="EMBL/GenBank/DDBJ databases">
        <title>Genomic Encyclopedia of Type Strains, Phase IV (KMG-IV): sequencing the most valuable type-strain genomes for metagenomic binning, comparative biology and taxonomic classification.</title>
        <authorList>
            <person name="Goeker M."/>
        </authorList>
    </citation>
    <scope>NUCLEOTIDE SEQUENCE [LARGE SCALE GENOMIC DNA]</scope>
    <source>
        <strain evidence="1 2">DSM 101727</strain>
    </source>
</reference>
<dbReference type="Proteomes" id="UP000294257">
    <property type="component" value="Unassembled WGS sequence"/>
</dbReference>
<name>A0A4Q7KRK0_9PSEU</name>